<evidence type="ECO:0000313" key="2">
    <source>
        <dbReference type="Proteomes" id="UP001233999"/>
    </source>
</evidence>
<name>A0AAD7ZMF2_DIPPU</name>
<sequence length="147" mass="16712">MASSPLQKRPTTLEEAQRMIHKEVGDFVTAEYKNAGEWLMSFFCSRHMPNMFVEGDPSLNDMICYTQTMTWENETGNDGYIVSHTTRSQDQEITSISVLPLRVELHCPEVQILEGGMYESKVKLRLKSTRSGSWGCKITICCTPPKN</sequence>
<gene>
    <name evidence="1" type="ORF">L9F63_022201</name>
</gene>
<accession>A0AAD7ZMF2</accession>
<proteinExistence type="predicted"/>
<protein>
    <submittedName>
        <fullName evidence="1">Uncharacterized protein</fullName>
    </submittedName>
</protein>
<comment type="caution">
    <text evidence="1">The sequence shown here is derived from an EMBL/GenBank/DDBJ whole genome shotgun (WGS) entry which is preliminary data.</text>
</comment>
<reference evidence="1" key="2">
    <citation type="submission" date="2023-05" db="EMBL/GenBank/DDBJ databases">
        <authorList>
            <person name="Fouks B."/>
        </authorList>
    </citation>
    <scope>NUCLEOTIDE SEQUENCE</scope>
    <source>
        <strain evidence="1">Stay&amp;Tobe</strain>
        <tissue evidence="1">Testes</tissue>
    </source>
</reference>
<evidence type="ECO:0000313" key="1">
    <source>
        <dbReference type="EMBL" id="KAJ9583459.1"/>
    </source>
</evidence>
<dbReference type="AlphaFoldDB" id="A0AAD7ZMF2"/>
<keyword evidence="2" id="KW-1185">Reference proteome</keyword>
<dbReference type="Proteomes" id="UP001233999">
    <property type="component" value="Unassembled WGS sequence"/>
</dbReference>
<organism evidence="1 2">
    <name type="scientific">Diploptera punctata</name>
    <name type="common">Pacific beetle cockroach</name>
    <dbReference type="NCBI Taxonomy" id="6984"/>
    <lineage>
        <taxon>Eukaryota</taxon>
        <taxon>Metazoa</taxon>
        <taxon>Ecdysozoa</taxon>
        <taxon>Arthropoda</taxon>
        <taxon>Hexapoda</taxon>
        <taxon>Insecta</taxon>
        <taxon>Pterygota</taxon>
        <taxon>Neoptera</taxon>
        <taxon>Polyneoptera</taxon>
        <taxon>Dictyoptera</taxon>
        <taxon>Blattodea</taxon>
        <taxon>Blaberoidea</taxon>
        <taxon>Blaberidae</taxon>
        <taxon>Diplopterinae</taxon>
        <taxon>Diploptera</taxon>
    </lineage>
</organism>
<reference evidence="1" key="1">
    <citation type="journal article" date="2023" name="IScience">
        <title>Live-bearing cockroach genome reveals convergent evolutionary mechanisms linked to viviparity in insects and beyond.</title>
        <authorList>
            <person name="Fouks B."/>
            <person name="Harrison M.C."/>
            <person name="Mikhailova A.A."/>
            <person name="Marchal E."/>
            <person name="English S."/>
            <person name="Carruthers M."/>
            <person name="Jennings E.C."/>
            <person name="Chiamaka E.L."/>
            <person name="Frigard R.A."/>
            <person name="Pippel M."/>
            <person name="Attardo G.M."/>
            <person name="Benoit J.B."/>
            <person name="Bornberg-Bauer E."/>
            <person name="Tobe S.S."/>
        </authorList>
    </citation>
    <scope>NUCLEOTIDE SEQUENCE</scope>
    <source>
        <strain evidence="1">Stay&amp;Tobe</strain>
    </source>
</reference>
<dbReference type="EMBL" id="JASPKZ010007590">
    <property type="protein sequence ID" value="KAJ9583459.1"/>
    <property type="molecule type" value="Genomic_DNA"/>
</dbReference>